<reference evidence="2 3" key="1">
    <citation type="submission" date="2024-01" db="EMBL/GenBank/DDBJ databases">
        <title>A draft genome for the cacao thread blight pathogen Marasmiellus scandens.</title>
        <authorList>
            <person name="Baruah I.K."/>
            <person name="Leung J."/>
            <person name="Bukari Y."/>
            <person name="Amoako-Attah I."/>
            <person name="Meinhardt L.W."/>
            <person name="Bailey B.A."/>
            <person name="Cohen S.P."/>
        </authorList>
    </citation>
    <scope>NUCLEOTIDE SEQUENCE [LARGE SCALE GENOMIC DNA]</scope>
    <source>
        <strain evidence="2 3">GH-19</strain>
    </source>
</reference>
<dbReference type="Proteomes" id="UP001498398">
    <property type="component" value="Unassembled WGS sequence"/>
</dbReference>
<evidence type="ECO:0000313" key="3">
    <source>
        <dbReference type="Proteomes" id="UP001498398"/>
    </source>
</evidence>
<accession>A0ABR1J2Y5</accession>
<gene>
    <name evidence="2" type="ORF">VKT23_014536</name>
</gene>
<evidence type="ECO:0000256" key="1">
    <source>
        <dbReference type="SAM" id="MobiDB-lite"/>
    </source>
</evidence>
<evidence type="ECO:0000313" key="2">
    <source>
        <dbReference type="EMBL" id="KAK7446330.1"/>
    </source>
</evidence>
<organism evidence="2 3">
    <name type="scientific">Marasmiellus scandens</name>
    <dbReference type="NCBI Taxonomy" id="2682957"/>
    <lineage>
        <taxon>Eukaryota</taxon>
        <taxon>Fungi</taxon>
        <taxon>Dikarya</taxon>
        <taxon>Basidiomycota</taxon>
        <taxon>Agaricomycotina</taxon>
        <taxon>Agaricomycetes</taxon>
        <taxon>Agaricomycetidae</taxon>
        <taxon>Agaricales</taxon>
        <taxon>Marasmiineae</taxon>
        <taxon>Omphalotaceae</taxon>
        <taxon>Marasmiellus</taxon>
    </lineage>
</organism>
<name>A0ABR1J2Y5_9AGAR</name>
<feature type="region of interest" description="Disordered" evidence="1">
    <location>
        <begin position="172"/>
        <end position="193"/>
    </location>
</feature>
<proteinExistence type="predicted"/>
<sequence length="193" mass="22247">MTPFYVPSVTPLPSARPEHWTMHPELNGKTFWATYKSPSGEERERVHAKPDRSIGRVFITYQQKTAFAVSPEHIFDITGKHIIKPTAHQGGILAVRGPHVGKYMRRIYILYDDDEHQRDPWMTCMVFANWGTKDECIAQDYVRVDPGDCAPCDEQKLVGDLAERLQNARKIARLKQQKPRPASSVHQNKRRKK</sequence>
<protein>
    <submittedName>
        <fullName evidence="2">Uncharacterized protein</fullName>
    </submittedName>
</protein>
<comment type="caution">
    <text evidence="2">The sequence shown here is derived from an EMBL/GenBank/DDBJ whole genome shotgun (WGS) entry which is preliminary data.</text>
</comment>
<keyword evidence="3" id="KW-1185">Reference proteome</keyword>
<dbReference type="EMBL" id="JBANRG010000044">
    <property type="protein sequence ID" value="KAK7446330.1"/>
    <property type="molecule type" value="Genomic_DNA"/>
</dbReference>